<dbReference type="PANTHER" id="PTHR43630:SF1">
    <property type="entry name" value="POLY-BETA-1,6-N-ACETYL-D-GLUCOSAMINE SYNTHASE"/>
    <property type="match status" value="1"/>
</dbReference>
<keyword evidence="3" id="KW-0808">Transferase</keyword>
<evidence type="ECO:0000313" key="4">
    <source>
        <dbReference type="EMBL" id="MCA9376822.1"/>
    </source>
</evidence>
<proteinExistence type="inferred from homology"/>
<comment type="similarity">
    <text evidence="1">Belongs to the glycosyltransferase 2 family.</text>
</comment>
<organism evidence="4 5">
    <name type="scientific">Candidatus Dojkabacteria bacterium</name>
    <dbReference type="NCBI Taxonomy" id="2099670"/>
    <lineage>
        <taxon>Bacteria</taxon>
        <taxon>Candidatus Dojkabacteria</taxon>
    </lineage>
</organism>
<dbReference type="SUPFAM" id="SSF53448">
    <property type="entry name" value="Nucleotide-diphospho-sugar transferases"/>
    <property type="match status" value="1"/>
</dbReference>
<dbReference type="PANTHER" id="PTHR43630">
    <property type="entry name" value="POLY-BETA-1,6-N-ACETYL-D-GLUCOSAMINE SYNTHASE"/>
    <property type="match status" value="1"/>
</dbReference>
<dbReference type="EMBL" id="JAGQLN010000008">
    <property type="protein sequence ID" value="MCA9376822.1"/>
    <property type="molecule type" value="Genomic_DNA"/>
</dbReference>
<dbReference type="Gene3D" id="3.90.550.10">
    <property type="entry name" value="Spore Coat Polysaccharide Biosynthesis Protein SpsA, Chain A"/>
    <property type="match status" value="1"/>
</dbReference>
<reference evidence="4" key="2">
    <citation type="journal article" date="2021" name="Microbiome">
        <title>Successional dynamics and alternative stable states in a saline activated sludge microbial community over 9 years.</title>
        <authorList>
            <person name="Wang Y."/>
            <person name="Ye J."/>
            <person name="Ju F."/>
            <person name="Liu L."/>
            <person name="Boyd J.A."/>
            <person name="Deng Y."/>
            <person name="Parks D.H."/>
            <person name="Jiang X."/>
            <person name="Yin X."/>
            <person name="Woodcroft B.J."/>
            <person name="Tyson G.W."/>
            <person name="Hugenholtz P."/>
            <person name="Polz M.F."/>
            <person name="Zhang T."/>
        </authorList>
    </citation>
    <scope>NUCLEOTIDE SEQUENCE</scope>
    <source>
        <strain evidence="4">HKST-UBA17</strain>
    </source>
</reference>
<evidence type="ECO:0000256" key="1">
    <source>
        <dbReference type="ARBA" id="ARBA00006739"/>
    </source>
</evidence>
<dbReference type="AlphaFoldDB" id="A0A955I1T7"/>
<dbReference type="GO" id="GO:0016757">
    <property type="term" value="F:glycosyltransferase activity"/>
    <property type="evidence" value="ECO:0007669"/>
    <property type="project" value="UniProtKB-KW"/>
</dbReference>
<keyword evidence="2" id="KW-0328">Glycosyltransferase</keyword>
<name>A0A955I1T7_9BACT</name>
<gene>
    <name evidence="4" type="ORF">KC685_02790</name>
</gene>
<evidence type="ECO:0000256" key="2">
    <source>
        <dbReference type="ARBA" id="ARBA00022676"/>
    </source>
</evidence>
<dbReference type="Pfam" id="PF13641">
    <property type="entry name" value="Glyco_tranf_2_3"/>
    <property type="match status" value="1"/>
</dbReference>
<reference evidence="4" key="1">
    <citation type="submission" date="2020-04" db="EMBL/GenBank/DDBJ databases">
        <authorList>
            <person name="Zhang T."/>
        </authorList>
    </citation>
    <scope>NUCLEOTIDE SEQUENCE</scope>
    <source>
        <strain evidence="4">HKST-UBA17</strain>
    </source>
</reference>
<evidence type="ECO:0000256" key="3">
    <source>
        <dbReference type="ARBA" id="ARBA00022679"/>
    </source>
</evidence>
<evidence type="ECO:0000313" key="5">
    <source>
        <dbReference type="Proteomes" id="UP000741282"/>
    </source>
</evidence>
<sequence>MNKTTIIIAGYQEENVIGRSIKALVTSAQKAGLDFQIIQVSPDEPTLSAGNQVATELGIIGRYKQIVDPLKGKAYALNQALEVSTGELIVMSDGDVFVDQEALKYLLEPFQDQDVGGATGRPLPTDTKTTFMGYLANLLTTVAHVKRTKVFTESVGSYLMGENAYFPLSGYLLAFRNNDLRYAPGYIDDTYISIQIFEKGKKLAYCPKAKVFVTYPKNLTDYFKQRRRNIEGNRELHKKFSTSVDDQRTLRKELEFILFPLMYAQSPKQYIWSLCLYPIRSIAWVLAFADRFKKKDRDRPWDPVRSTKA</sequence>
<dbReference type="Proteomes" id="UP000741282">
    <property type="component" value="Unassembled WGS sequence"/>
</dbReference>
<accession>A0A955I1T7</accession>
<comment type="caution">
    <text evidence="4">The sequence shown here is derived from an EMBL/GenBank/DDBJ whole genome shotgun (WGS) entry which is preliminary data.</text>
</comment>
<protein>
    <submittedName>
        <fullName evidence="4">Glycosyltransferase family 2 protein</fullName>
    </submittedName>
</protein>
<dbReference type="InterPro" id="IPR029044">
    <property type="entry name" value="Nucleotide-diphossugar_trans"/>
</dbReference>